<dbReference type="InterPro" id="IPR032710">
    <property type="entry name" value="NTF2-like_dom_sf"/>
</dbReference>
<reference evidence="2" key="1">
    <citation type="submission" date="2009-05" db="EMBL/GenBank/DDBJ databases">
        <authorList>
            <person name="Harkins D.M."/>
            <person name="DeShazer D."/>
            <person name="Woods D.E."/>
            <person name="Brinkac L.M."/>
            <person name="Brown K.A."/>
            <person name="Hung G.C."/>
            <person name="Tuanyok A."/>
            <person name="Zhang B."/>
            <person name="Nierman W.C."/>
        </authorList>
    </citation>
    <scope>NUCLEOTIDE SEQUENCE [LARGE SCALE GENOMIC DNA]</scope>
    <source>
        <strain evidence="2">1710a</strain>
    </source>
</reference>
<organism evidence="2">
    <name type="scientific">Burkholderia pseudomallei 1710a</name>
    <dbReference type="NCBI Taxonomy" id="320371"/>
    <lineage>
        <taxon>Bacteria</taxon>
        <taxon>Pseudomonadati</taxon>
        <taxon>Pseudomonadota</taxon>
        <taxon>Betaproteobacteria</taxon>
        <taxon>Burkholderiales</taxon>
        <taxon>Burkholderiaceae</taxon>
        <taxon>Burkholderia</taxon>
        <taxon>pseudomallei group</taxon>
    </lineage>
</organism>
<dbReference type="AlphaFoldDB" id="A0A0E1W5M1"/>
<dbReference type="EMBL" id="CM000832">
    <property type="protein sequence ID" value="EET07719.1"/>
    <property type="molecule type" value="Genomic_DNA"/>
</dbReference>
<protein>
    <recommendedName>
        <fullName evidence="1">DUF4440 domain-containing protein</fullName>
    </recommendedName>
</protein>
<dbReference type="RefSeq" id="WP_004527675.1">
    <property type="nucleotide sequence ID" value="NZ_CM000832.1"/>
</dbReference>
<evidence type="ECO:0000313" key="2">
    <source>
        <dbReference type="EMBL" id="EET07719.1"/>
    </source>
</evidence>
<evidence type="ECO:0000259" key="1">
    <source>
        <dbReference type="Pfam" id="PF14534"/>
    </source>
</evidence>
<name>A0A0E1W5M1_BURPE</name>
<dbReference type="HOGENOM" id="CLU_123208_0_0_4"/>
<dbReference type="Gene3D" id="3.10.450.50">
    <property type="match status" value="1"/>
</dbReference>
<accession>A0A0E1W5M1</accession>
<dbReference type="Proteomes" id="UP000001812">
    <property type="component" value="Chromosome I"/>
</dbReference>
<proteinExistence type="predicted"/>
<dbReference type="InterPro" id="IPR027843">
    <property type="entry name" value="DUF4440"/>
</dbReference>
<feature type="domain" description="DUF4440" evidence="1">
    <location>
        <begin position="8"/>
        <end position="122"/>
    </location>
</feature>
<dbReference type="SUPFAM" id="SSF54427">
    <property type="entry name" value="NTF2-like"/>
    <property type="match status" value="1"/>
</dbReference>
<dbReference type="NCBIfam" id="TIGR02246">
    <property type="entry name" value="SgcJ/EcaC family oxidoreductase"/>
    <property type="match status" value="1"/>
</dbReference>
<sequence>MTEGEHAIRQLLETWFVASRRGDLTTVLDLIADDAIFMVPGKPPFDKAAFAAASRDAHPTRASDAAPRIDGRYRIDELRVLGDWAYLRNFIEIDVTPPAGEPVRRAAHTLTILRKSEGRWRLVRDANLLASAA</sequence>
<dbReference type="InterPro" id="IPR011944">
    <property type="entry name" value="Steroid_delta5-4_isomerase"/>
</dbReference>
<dbReference type="Pfam" id="PF14534">
    <property type="entry name" value="DUF4440"/>
    <property type="match status" value="1"/>
</dbReference>
<gene>
    <name evidence="2" type="ORF">BURPS1710A_3796</name>
</gene>